<comment type="caution">
    <text evidence="1">The sequence shown here is derived from an EMBL/GenBank/DDBJ whole genome shotgun (WGS) entry which is preliminary data.</text>
</comment>
<protein>
    <submittedName>
        <fullName evidence="1">Uncharacterized protein</fullName>
    </submittedName>
</protein>
<organism evidence="1">
    <name type="scientific">mine drainage metagenome</name>
    <dbReference type="NCBI Taxonomy" id="410659"/>
    <lineage>
        <taxon>unclassified sequences</taxon>
        <taxon>metagenomes</taxon>
        <taxon>ecological metagenomes</taxon>
    </lineage>
</organism>
<proteinExistence type="predicted"/>
<name>T0ZMQ3_9ZZZZ</name>
<feature type="non-terminal residue" evidence="1">
    <location>
        <position position="127"/>
    </location>
</feature>
<reference evidence="1" key="2">
    <citation type="journal article" date="2014" name="ISME J.">
        <title>Microbial stratification in low pH oxic and suboxic macroscopic growths along an acid mine drainage.</title>
        <authorList>
            <person name="Mendez-Garcia C."/>
            <person name="Mesa V."/>
            <person name="Sprenger R.R."/>
            <person name="Richter M."/>
            <person name="Diez M.S."/>
            <person name="Solano J."/>
            <person name="Bargiela R."/>
            <person name="Golyshina O.V."/>
            <person name="Manteca A."/>
            <person name="Ramos J.L."/>
            <person name="Gallego J.R."/>
            <person name="Llorente I."/>
            <person name="Martins Dos Santos V.A."/>
            <person name="Jensen O.N."/>
            <person name="Pelaez A.I."/>
            <person name="Sanchez J."/>
            <person name="Ferrer M."/>
        </authorList>
    </citation>
    <scope>NUCLEOTIDE SEQUENCE</scope>
</reference>
<evidence type="ECO:0000313" key="1">
    <source>
        <dbReference type="EMBL" id="EQD30014.1"/>
    </source>
</evidence>
<dbReference type="EMBL" id="AUZZ01010395">
    <property type="protein sequence ID" value="EQD30014.1"/>
    <property type="molecule type" value="Genomic_DNA"/>
</dbReference>
<accession>T0ZMQ3</accession>
<dbReference type="AlphaFoldDB" id="T0ZMQ3"/>
<gene>
    <name evidence="1" type="ORF">B2A_14331</name>
</gene>
<sequence>MRVSGRLGQRHADLVEALCACATARREIEDGGLELRVDPHQVRRVMSGGRGQYSAEQIGRLLVDLRAVVVEVETPEMRAGDRAVGGLIDHWLPDGGEVADPLTGKTRQLWRVRLGALLVALLRHDVA</sequence>
<reference evidence="1" key="1">
    <citation type="submission" date="2013-08" db="EMBL/GenBank/DDBJ databases">
        <authorList>
            <person name="Mendez C."/>
            <person name="Richter M."/>
            <person name="Ferrer M."/>
            <person name="Sanchez J."/>
        </authorList>
    </citation>
    <scope>NUCLEOTIDE SEQUENCE</scope>
</reference>